<feature type="transmembrane region" description="Helical" evidence="7">
    <location>
        <begin position="476"/>
        <end position="500"/>
    </location>
</feature>
<evidence type="ECO:0000313" key="8">
    <source>
        <dbReference type="EMBL" id="BAM80024.1"/>
    </source>
</evidence>
<organism evidence="8 9">
    <name type="scientific">Cyanidioschyzon merolae (strain NIES-3377 / 10D)</name>
    <name type="common">Unicellular red alga</name>
    <dbReference type="NCBI Taxonomy" id="280699"/>
    <lineage>
        <taxon>Eukaryota</taxon>
        <taxon>Rhodophyta</taxon>
        <taxon>Bangiophyceae</taxon>
        <taxon>Cyanidiales</taxon>
        <taxon>Cyanidiaceae</taxon>
        <taxon>Cyanidioschyzon</taxon>
    </lineage>
</organism>
<accession>M1V7R5</accession>
<evidence type="ECO:0000256" key="5">
    <source>
        <dbReference type="ARBA" id="ARBA00023136"/>
    </source>
</evidence>
<keyword evidence="2" id="KW-0808">Transferase</keyword>
<proteinExistence type="predicted"/>
<dbReference type="Pfam" id="PF03062">
    <property type="entry name" value="MBOAT"/>
    <property type="match status" value="1"/>
</dbReference>
<dbReference type="OrthoDB" id="286734at2759"/>
<dbReference type="GO" id="GO:0016020">
    <property type="term" value="C:membrane"/>
    <property type="evidence" value="ECO:0007669"/>
    <property type="project" value="UniProtKB-SubCell"/>
</dbReference>
<dbReference type="RefSeq" id="XP_005536310.1">
    <property type="nucleotide sequence ID" value="XM_005536253.1"/>
</dbReference>
<evidence type="ECO:0000256" key="2">
    <source>
        <dbReference type="ARBA" id="ARBA00022679"/>
    </source>
</evidence>
<evidence type="ECO:0000256" key="6">
    <source>
        <dbReference type="ARBA" id="ARBA00023315"/>
    </source>
</evidence>
<dbReference type="Gramene" id="CMI139CT">
    <property type="protein sequence ID" value="CMI139CT"/>
    <property type="gene ID" value="CMI139C"/>
</dbReference>
<evidence type="ECO:0000256" key="7">
    <source>
        <dbReference type="SAM" id="Phobius"/>
    </source>
</evidence>
<keyword evidence="6" id="KW-0012">Acyltransferase</keyword>
<dbReference type="Proteomes" id="UP000007014">
    <property type="component" value="Chromosome 9"/>
</dbReference>
<protein>
    <submittedName>
        <fullName evidence="8">Uncharacterized protein</fullName>
    </submittedName>
</protein>
<evidence type="ECO:0000256" key="1">
    <source>
        <dbReference type="ARBA" id="ARBA00004141"/>
    </source>
</evidence>
<comment type="subcellular location">
    <subcellularLocation>
        <location evidence="1">Membrane</location>
        <topology evidence="1">Multi-pass membrane protein</topology>
    </subcellularLocation>
</comment>
<feature type="transmembrane region" description="Helical" evidence="7">
    <location>
        <begin position="126"/>
        <end position="143"/>
    </location>
</feature>
<gene>
    <name evidence="8" type="ORF">CYME_CMI139C</name>
</gene>
<dbReference type="KEGG" id="cme:CYME_CMI139C"/>
<feature type="transmembrane region" description="Helical" evidence="7">
    <location>
        <begin position="86"/>
        <end position="106"/>
    </location>
</feature>
<sequence length="550" mass="62159">MNALSAQASVLVTRAALVHKNTVAQAEIFGRAYLSLPRIFSRAVAKAVELHIASEQEMRFLLLLLLAYVFAFVYRCLPSARWRHLLSVYGGALLGQNFCGATGWLYPLTAALVSFQLMHLMGPSRAAPIVFAFNLIFLFSLHLHRQLTDPFGWHLDATFMQMIVTQKLSSLAWSVSDGSPKSLSTGLSRARAEFAVREIPLLLETLAYAFFPPCFLMGPAFEYMDWYRNAHDLAPALQLNNAGSNESGAQVPEMRRPNILELSVASLARFLQAALLLLCFQLANMKLPSDLLADQNWLLRNRAEGLWRLYLRIWLSLLGLRCKYYFGFKISEGAAILSGIGFSGYVDSVEPNSGDPGTRPPAIVRTRKPRPRFDRVRTIDILAFELAGSLKDAAAAWNKPTNTWLRRCVYERLPRKYQLDLYGTYVVSAIWHGIAPGYYMFFVTSAFLTSLEREWRRLFRSLGLAQKLQRNRLSAAVVRVITLVWTSATLNYFIISFVMLTRDRTLRVWSALSYWGHKMLLLDLLVLLVARILVSCLGASARKERSQLRA</sequence>
<feature type="transmembrane region" description="Helical" evidence="7">
    <location>
        <begin position="520"/>
        <end position="541"/>
    </location>
</feature>
<reference evidence="8 9" key="1">
    <citation type="journal article" date="2004" name="Nature">
        <title>Genome sequence of the ultrasmall unicellular red alga Cyanidioschyzon merolae 10D.</title>
        <authorList>
            <person name="Matsuzaki M."/>
            <person name="Misumi O."/>
            <person name="Shin-i T."/>
            <person name="Maruyama S."/>
            <person name="Takahara M."/>
            <person name="Miyagishima S."/>
            <person name="Mori T."/>
            <person name="Nishida K."/>
            <person name="Yagisawa F."/>
            <person name="Nishida K."/>
            <person name="Yoshida Y."/>
            <person name="Nishimura Y."/>
            <person name="Nakao S."/>
            <person name="Kobayashi T."/>
            <person name="Momoyama Y."/>
            <person name="Higashiyama T."/>
            <person name="Minoda A."/>
            <person name="Sano M."/>
            <person name="Nomoto H."/>
            <person name="Oishi K."/>
            <person name="Hayashi H."/>
            <person name="Ohta F."/>
            <person name="Nishizaka S."/>
            <person name="Haga S."/>
            <person name="Miura S."/>
            <person name="Morishita T."/>
            <person name="Kabeya Y."/>
            <person name="Terasawa K."/>
            <person name="Suzuki Y."/>
            <person name="Ishii Y."/>
            <person name="Asakawa S."/>
            <person name="Takano H."/>
            <person name="Ohta N."/>
            <person name="Kuroiwa H."/>
            <person name="Tanaka K."/>
            <person name="Shimizu N."/>
            <person name="Sugano S."/>
            <person name="Sato N."/>
            <person name="Nozaki H."/>
            <person name="Ogasawara N."/>
            <person name="Kohara Y."/>
            <person name="Kuroiwa T."/>
        </authorList>
    </citation>
    <scope>NUCLEOTIDE SEQUENCE [LARGE SCALE GENOMIC DNA]</scope>
    <source>
        <strain evidence="8 9">10D</strain>
    </source>
</reference>
<evidence type="ECO:0000256" key="3">
    <source>
        <dbReference type="ARBA" id="ARBA00022692"/>
    </source>
</evidence>
<feature type="transmembrane region" description="Helical" evidence="7">
    <location>
        <begin position="429"/>
        <end position="451"/>
    </location>
</feature>
<dbReference type="InterPro" id="IPR004299">
    <property type="entry name" value="MBOAT_fam"/>
</dbReference>
<dbReference type="InterPro" id="IPR049941">
    <property type="entry name" value="LPLAT_7/PORCN-like"/>
</dbReference>
<evidence type="ECO:0000256" key="4">
    <source>
        <dbReference type="ARBA" id="ARBA00022989"/>
    </source>
</evidence>
<reference evidence="8 9" key="2">
    <citation type="journal article" date="2007" name="BMC Biol.">
        <title>A 100%-complete sequence reveals unusually simple genomic features in the hot-spring red alga Cyanidioschyzon merolae.</title>
        <authorList>
            <person name="Nozaki H."/>
            <person name="Takano H."/>
            <person name="Misumi O."/>
            <person name="Terasawa K."/>
            <person name="Matsuzaki M."/>
            <person name="Maruyama S."/>
            <person name="Nishida K."/>
            <person name="Yagisawa F."/>
            <person name="Yoshida Y."/>
            <person name="Fujiwara T."/>
            <person name="Takio S."/>
            <person name="Tamura K."/>
            <person name="Chung S.J."/>
            <person name="Nakamura S."/>
            <person name="Kuroiwa H."/>
            <person name="Tanaka K."/>
            <person name="Sato N."/>
            <person name="Kuroiwa T."/>
        </authorList>
    </citation>
    <scope>NUCLEOTIDE SEQUENCE [LARGE SCALE GENOMIC DNA]</scope>
    <source>
        <strain evidence="8 9">10D</strain>
    </source>
</reference>
<dbReference type="GeneID" id="16993775"/>
<dbReference type="PANTHER" id="PTHR13906">
    <property type="entry name" value="PORCUPINE"/>
    <property type="match status" value="1"/>
</dbReference>
<dbReference type="AlphaFoldDB" id="M1V7R5"/>
<name>M1V7R5_CYAM1</name>
<dbReference type="OMA" id="WHGTRPG"/>
<keyword evidence="9" id="KW-1185">Reference proteome</keyword>
<dbReference type="GO" id="GO:0030258">
    <property type="term" value="P:lipid modification"/>
    <property type="evidence" value="ECO:0007669"/>
    <property type="project" value="TreeGrafter"/>
</dbReference>
<feature type="transmembrane region" description="Helical" evidence="7">
    <location>
        <begin position="58"/>
        <end position="74"/>
    </location>
</feature>
<dbReference type="STRING" id="280699.M1V7R5"/>
<evidence type="ECO:0000313" key="9">
    <source>
        <dbReference type="Proteomes" id="UP000007014"/>
    </source>
</evidence>
<keyword evidence="5 7" id="KW-0472">Membrane</keyword>
<dbReference type="HOGENOM" id="CLU_011340_5_1_1"/>
<keyword evidence="4 7" id="KW-1133">Transmembrane helix</keyword>
<dbReference type="eggNOG" id="KOG2704">
    <property type="taxonomic scope" value="Eukaryota"/>
</dbReference>
<keyword evidence="3 7" id="KW-0812">Transmembrane</keyword>
<dbReference type="GO" id="GO:0016746">
    <property type="term" value="F:acyltransferase activity"/>
    <property type="evidence" value="ECO:0007669"/>
    <property type="project" value="UniProtKB-KW"/>
</dbReference>
<dbReference type="PANTHER" id="PTHR13906:SF4">
    <property type="entry name" value="LYSOPHOSPHOLIPID ACYLTRANSFERASE 6"/>
    <property type="match status" value="1"/>
</dbReference>
<dbReference type="EMBL" id="AP006491">
    <property type="protein sequence ID" value="BAM80024.1"/>
    <property type="molecule type" value="Genomic_DNA"/>
</dbReference>